<proteinExistence type="predicted"/>
<reference evidence="2 3" key="1">
    <citation type="submission" date="2015-07" db="EMBL/GenBank/DDBJ databases">
        <title>Comparative genomics of the Sigatoka disease complex on banana suggests a link between parallel evolutionary changes in Pseudocercospora fijiensis and Pseudocercospora eumusae and increased virulence on the banana host.</title>
        <authorList>
            <person name="Chang T.-C."/>
            <person name="Salvucci A."/>
            <person name="Crous P.W."/>
            <person name="Stergiopoulos I."/>
        </authorList>
    </citation>
    <scope>NUCLEOTIDE SEQUENCE [LARGE SCALE GENOMIC DNA]</scope>
    <source>
        <strain evidence="2 3">CBS 116634</strain>
    </source>
</reference>
<dbReference type="AlphaFoldDB" id="A0A139IM54"/>
<evidence type="ECO:0000313" key="2">
    <source>
        <dbReference type="EMBL" id="KXT15642.1"/>
    </source>
</evidence>
<feature type="transmembrane region" description="Helical" evidence="1">
    <location>
        <begin position="6"/>
        <end position="25"/>
    </location>
</feature>
<organism evidence="2 3">
    <name type="scientific">Pseudocercospora musae</name>
    <dbReference type="NCBI Taxonomy" id="113226"/>
    <lineage>
        <taxon>Eukaryota</taxon>
        <taxon>Fungi</taxon>
        <taxon>Dikarya</taxon>
        <taxon>Ascomycota</taxon>
        <taxon>Pezizomycotina</taxon>
        <taxon>Dothideomycetes</taxon>
        <taxon>Dothideomycetidae</taxon>
        <taxon>Mycosphaerellales</taxon>
        <taxon>Mycosphaerellaceae</taxon>
        <taxon>Pseudocercospora</taxon>
    </lineage>
</organism>
<evidence type="ECO:0008006" key="4">
    <source>
        <dbReference type="Google" id="ProtNLM"/>
    </source>
</evidence>
<dbReference type="EMBL" id="LFZO01000054">
    <property type="protein sequence ID" value="KXT15642.1"/>
    <property type="molecule type" value="Genomic_DNA"/>
</dbReference>
<evidence type="ECO:0000313" key="3">
    <source>
        <dbReference type="Proteomes" id="UP000073492"/>
    </source>
</evidence>
<protein>
    <recommendedName>
        <fullName evidence="4">Major facilitator superfamily (MFS) profile domain-containing protein</fullName>
    </recommendedName>
</protein>
<name>A0A139IM54_9PEZI</name>
<keyword evidence="1" id="KW-0472">Membrane</keyword>
<dbReference type="InterPro" id="IPR036259">
    <property type="entry name" value="MFS_trans_sf"/>
</dbReference>
<dbReference type="Proteomes" id="UP000073492">
    <property type="component" value="Unassembled WGS sequence"/>
</dbReference>
<keyword evidence="3" id="KW-1185">Reference proteome</keyword>
<keyword evidence="1" id="KW-0812">Transmembrane</keyword>
<dbReference type="OrthoDB" id="2544694at2759"/>
<evidence type="ECO:0000256" key="1">
    <source>
        <dbReference type="SAM" id="Phobius"/>
    </source>
</evidence>
<gene>
    <name evidence="2" type="ORF">AC579_5841</name>
</gene>
<sequence>MTTLSFAGTGAVAVVISWFLMPEVARRTPAEIDEMFEKKVSLRKFHKYVTEVEVHASIVTAKEQRSE</sequence>
<accession>A0A139IM54</accession>
<dbReference type="Gene3D" id="1.20.1250.20">
    <property type="entry name" value="MFS general substrate transporter like domains"/>
    <property type="match status" value="1"/>
</dbReference>
<comment type="caution">
    <text evidence="2">The sequence shown here is derived from an EMBL/GenBank/DDBJ whole genome shotgun (WGS) entry which is preliminary data.</text>
</comment>
<keyword evidence="1" id="KW-1133">Transmembrane helix</keyword>